<organism evidence="7 8">
    <name type="scientific">Amblyomma americanum</name>
    <name type="common">Lone star tick</name>
    <dbReference type="NCBI Taxonomy" id="6943"/>
    <lineage>
        <taxon>Eukaryota</taxon>
        <taxon>Metazoa</taxon>
        <taxon>Ecdysozoa</taxon>
        <taxon>Arthropoda</taxon>
        <taxon>Chelicerata</taxon>
        <taxon>Arachnida</taxon>
        <taxon>Acari</taxon>
        <taxon>Parasitiformes</taxon>
        <taxon>Ixodida</taxon>
        <taxon>Ixodoidea</taxon>
        <taxon>Ixodidae</taxon>
        <taxon>Amblyomminae</taxon>
        <taxon>Amblyomma</taxon>
    </lineage>
</organism>
<dbReference type="PANTHER" id="PTHR22950:SF461">
    <property type="entry name" value="AMINO ACID TRANSPORTER TRANSMEMBRANE DOMAIN-CONTAINING PROTEIN"/>
    <property type="match status" value="1"/>
</dbReference>
<comment type="subcellular location">
    <subcellularLocation>
        <location evidence="1">Membrane</location>
        <topology evidence="1">Multi-pass membrane protein</topology>
    </subcellularLocation>
</comment>
<keyword evidence="4 5" id="KW-0472">Membrane</keyword>
<accession>A0AAQ4FJN3</accession>
<feature type="transmembrane region" description="Helical" evidence="5">
    <location>
        <begin position="152"/>
        <end position="171"/>
    </location>
</feature>
<evidence type="ECO:0000256" key="4">
    <source>
        <dbReference type="ARBA" id="ARBA00023136"/>
    </source>
</evidence>
<reference evidence="7 8" key="1">
    <citation type="journal article" date="2023" name="Arcadia Sci">
        <title>De novo assembly of a long-read Amblyomma americanum tick genome.</title>
        <authorList>
            <person name="Chou S."/>
            <person name="Poskanzer K.E."/>
            <person name="Rollins M."/>
            <person name="Thuy-Boun P.S."/>
        </authorList>
    </citation>
    <scope>NUCLEOTIDE SEQUENCE [LARGE SCALE GENOMIC DNA]</scope>
    <source>
        <strain evidence="7">F_SG_1</strain>
        <tissue evidence="7">Salivary glands</tissue>
    </source>
</reference>
<dbReference type="Pfam" id="PF01490">
    <property type="entry name" value="Aa_trans"/>
    <property type="match status" value="1"/>
</dbReference>
<keyword evidence="3 5" id="KW-1133">Transmembrane helix</keyword>
<sequence>MTSRDSHTFQVVPLDETGVAAGEGEDATATVGVTVDGRWRRAKRYYAQRWKKKDDHFTSKSAMLGLTTTTAALTANLLGIGIVAMPFAFDAIGWSAILIVPLFAALAVFNAGMLNACCKMMEERRKEYRRFHWYTHYLDITSKALGPGVGKIVAAVRLLSVVGLQAVVTVIASEAVTDFMMAVVPIPWMHGSMYCTCVVVFGALGAAINGPCSSVERYWCSAVALPLPLVLLSLLLAGIADRFESPPIQMPRSLTPSGMFDVLSAGRMSDETSAETFFVGLGVVAFNYASVAGFTHIRRDMLTPASFKRAASYSVTGFTVACLLVGAMGYGAFGSRLNGNVVLTFTSPKTRLAADFFASICYLPTTNLISQILEERESFEDYRKRTVWKRAKIASPLMVCACLLALAVPHAGLLMALVGSLLLCPIAFVLPPIFYAGLCRGSPQWPERYRKWPLSRNLKMAMALAMIIGVVVHIGGTVTAIMKIVKHFELDRQSCLRGFCYEKQFELTPPLQAYLQLLRHIVSGTEHGRDVGKCIDMDT</sequence>
<keyword evidence="2 5" id="KW-0812">Transmembrane</keyword>
<feature type="transmembrane region" description="Helical" evidence="5">
    <location>
        <begin position="417"/>
        <end position="439"/>
    </location>
</feature>
<dbReference type="GO" id="GO:0015179">
    <property type="term" value="F:L-amino acid transmembrane transporter activity"/>
    <property type="evidence" value="ECO:0007669"/>
    <property type="project" value="TreeGrafter"/>
</dbReference>
<proteinExistence type="predicted"/>
<comment type="caution">
    <text evidence="7">The sequence shown here is derived from an EMBL/GenBank/DDBJ whole genome shotgun (WGS) entry which is preliminary data.</text>
</comment>
<keyword evidence="8" id="KW-1185">Reference proteome</keyword>
<evidence type="ECO:0000256" key="2">
    <source>
        <dbReference type="ARBA" id="ARBA00022692"/>
    </source>
</evidence>
<evidence type="ECO:0000313" key="8">
    <source>
        <dbReference type="Proteomes" id="UP001321473"/>
    </source>
</evidence>
<evidence type="ECO:0000256" key="5">
    <source>
        <dbReference type="SAM" id="Phobius"/>
    </source>
</evidence>
<dbReference type="PANTHER" id="PTHR22950">
    <property type="entry name" value="AMINO ACID TRANSPORTER"/>
    <property type="match status" value="1"/>
</dbReference>
<gene>
    <name evidence="7" type="ORF">V5799_023324</name>
</gene>
<feature type="transmembrane region" description="Helical" evidence="5">
    <location>
        <begin position="218"/>
        <end position="240"/>
    </location>
</feature>
<feature type="transmembrane region" description="Helical" evidence="5">
    <location>
        <begin position="460"/>
        <end position="482"/>
    </location>
</feature>
<name>A0AAQ4FJN3_AMBAM</name>
<feature type="transmembrane region" description="Helical" evidence="5">
    <location>
        <begin position="191"/>
        <end position="211"/>
    </location>
</feature>
<feature type="transmembrane region" description="Helical" evidence="5">
    <location>
        <begin position="91"/>
        <end position="116"/>
    </location>
</feature>
<evidence type="ECO:0000256" key="3">
    <source>
        <dbReference type="ARBA" id="ARBA00022989"/>
    </source>
</evidence>
<feature type="transmembrane region" description="Helical" evidence="5">
    <location>
        <begin position="62"/>
        <end position="85"/>
    </location>
</feature>
<evidence type="ECO:0000313" key="7">
    <source>
        <dbReference type="EMBL" id="KAK8786901.1"/>
    </source>
</evidence>
<feature type="transmembrane region" description="Helical" evidence="5">
    <location>
        <begin position="310"/>
        <end position="333"/>
    </location>
</feature>
<dbReference type="GO" id="GO:0016020">
    <property type="term" value="C:membrane"/>
    <property type="evidence" value="ECO:0007669"/>
    <property type="project" value="UniProtKB-SubCell"/>
</dbReference>
<feature type="transmembrane region" description="Helical" evidence="5">
    <location>
        <begin position="277"/>
        <end position="298"/>
    </location>
</feature>
<dbReference type="InterPro" id="IPR013057">
    <property type="entry name" value="AA_transpt_TM"/>
</dbReference>
<dbReference type="EMBL" id="JARKHS020002301">
    <property type="protein sequence ID" value="KAK8786901.1"/>
    <property type="molecule type" value="Genomic_DNA"/>
</dbReference>
<feature type="transmembrane region" description="Helical" evidence="5">
    <location>
        <begin position="393"/>
        <end position="411"/>
    </location>
</feature>
<feature type="transmembrane region" description="Helical" evidence="5">
    <location>
        <begin position="353"/>
        <end position="373"/>
    </location>
</feature>
<protein>
    <recommendedName>
        <fullName evidence="6">Amino acid transporter transmembrane domain-containing protein</fullName>
    </recommendedName>
</protein>
<feature type="domain" description="Amino acid transporter transmembrane" evidence="6">
    <location>
        <begin position="67"/>
        <end position="473"/>
    </location>
</feature>
<dbReference type="AlphaFoldDB" id="A0AAQ4FJN3"/>
<evidence type="ECO:0000256" key="1">
    <source>
        <dbReference type="ARBA" id="ARBA00004141"/>
    </source>
</evidence>
<dbReference type="Proteomes" id="UP001321473">
    <property type="component" value="Unassembled WGS sequence"/>
</dbReference>
<evidence type="ECO:0000259" key="6">
    <source>
        <dbReference type="Pfam" id="PF01490"/>
    </source>
</evidence>